<evidence type="ECO:0000313" key="2">
    <source>
        <dbReference type="Proteomes" id="UP000605846"/>
    </source>
</evidence>
<dbReference type="AlphaFoldDB" id="A0A8H7BJ30"/>
<evidence type="ECO:0000313" key="1">
    <source>
        <dbReference type="EMBL" id="KAF7720977.1"/>
    </source>
</evidence>
<protein>
    <submittedName>
        <fullName evidence="1">Uncharacterized protein</fullName>
    </submittedName>
</protein>
<dbReference type="Proteomes" id="UP000605846">
    <property type="component" value="Unassembled WGS sequence"/>
</dbReference>
<reference evidence="1" key="1">
    <citation type="submission" date="2020-01" db="EMBL/GenBank/DDBJ databases">
        <title>Genome Sequencing of Three Apophysomyces-Like Fungal Strains Confirms a Novel Fungal Genus in the Mucoromycota with divergent Burkholderia-like Endosymbiotic Bacteria.</title>
        <authorList>
            <person name="Stajich J.E."/>
            <person name="Macias A.M."/>
            <person name="Carter-House D."/>
            <person name="Lovett B."/>
            <person name="Kasson L.R."/>
            <person name="Berry K."/>
            <person name="Grigoriev I."/>
            <person name="Chang Y."/>
            <person name="Spatafora J."/>
            <person name="Kasson M.T."/>
        </authorList>
    </citation>
    <scope>NUCLEOTIDE SEQUENCE</scope>
    <source>
        <strain evidence="1">NRRL A-21654</strain>
    </source>
</reference>
<accession>A0A8H7BJ30</accession>
<keyword evidence="2" id="KW-1185">Reference proteome</keyword>
<proteinExistence type="predicted"/>
<sequence>MDTTPSPLQKPSDEEALDLDLNRRNSLTPNVVIRPPIVLPNPRENRKSLDIPNDWMIHAKQFPEASGTCLTSSSTVRGSVPTSNKNGKLGCTRPIVSTTFPTISNSTPLPALDSEKDMNMKPAYAKTTMSGKTHEILLPSETPKLARSLSTTSTLTKKKSSIFIQPPTVINIQDRISFDSVKRPASICIDTRSLCGASSNEEGNEDLMGDFLRGLQSVDGDIVGERTGNIRTFRRL</sequence>
<organism evidence="1 2">
    <name type="scientific">Apophysomyces ossiformis</name>
    <dbReference type="NCBI Taxonomy" id="679940"/>
    <lineage>
        <taxon>Eukaryota</taxon>
        <taxon>Fungi</taxon>
        <taxon>Fungi incertae sedis</taxon>
        <taxon>Mucoromycota</taxon>
        <taxon>Mucoromycotina</taxon>
        <taxon>Mucoromycetes</taxon>
        <taxon>Mucorales</taxon>
        <taxon>Mucorineae</taxon>
        <taxon>Mucoraceae</taxon>
        <taxon>Apophysomyces</taxon>
    </lineage>
</organism>
<name>A0A8H7BJ30_9FUNG</name>
<comment type="caution">
    <text evidence="1">The sequence shown here is derived from an EMBL/GenBank/DDBJ whole genome shotgun (WGS) entry which is preliminary data.</text>
</comment>
<gene>
    <name evidence="1" type="ORF">EC973_005651</name>
</gene>
<dbReference type="OrthoDB" id="2249068at2759"/>
<dbReference type="EMBL" id="JABAYA010000325">
    <property type="protein sequence ID" value="KAF7720977.1"/>
    <property type="molecule type" value="Genomic_DNA"/>
</dbReference>